<keyword evidence="7" id="KW-0347">Helicase</keyword>
<comment type="function">
    <text evidence="14">Involved in pre-mRNA splicing as component of the spliceosome. Intron-binding spliceosomal protein required to link pre-mRNA splicing and snoRNP (small nucleolar ribonucleoprotein) biogenesis. Plays a key role in position-dependent assembly of intron-encoded box C/D small snoRNP, splicing being required for snoRNP assembly. May act by helping the folding of the snoRNA sequence. Binds to intron of pre-mRNAs in a sequence-independent manner, contacting the region between snoRNA and the branchpoint of introns (40 nucleotides upstream of the branchpoint) during the late stages of splicing. Has ATP-dependent RNA helicase activity and can unwind double-stranded RNA molecules with a 3' overhang (in vitro).</text>
</comment>
<dbReference type="SUPFAM" id="SSF52540">
    <property type="entry name" value="P-loop containing nucleoside triphosphate hydrolases"/>
    <property type="match status" value="1"/>
</dbReference>
<dbReference type="InterPro" id="IPR041679">
    <property type="entry name" value="DNA2/NAM7-like_C"/>
</dbReference>
<evidence type="ECO:0000256" key="9">
    <source>
        <dbReference type="ARBA" id="ARBA00022884"/>
    </source>
</evidence>
<protein>
    <recommendedName>
        <fullName evidence="17">RNA helicase aquarius</fullName>
        <ecNumber evidence="2">3.6.4.13</ecNumber>
    </recommendedName>
    <alternativeName>
        <fullName evidence="18">Intron-binding protein of 160 kDa</fullName>
    </alternativeName>
</protein>
<evidence type="ECO:0000259" key="22">
    <source>
        <dbReference type="Pfam" id="PF21143"/>
    </source>
</evidence>
<dbReference type="CDD" id="cd18808">
    <property type="entry name" value="SF1_C_Upf1"/>
    <property type="match status" value="1"/>
</dbReference>
<evidence type="ECO:0000256" key="17">
    <source>
        <dbReference type="ARBA" id="ARBA00069875"/>
    </source>
</evidence>
<feature type="domain" description="RNA helicase aquarius beta-barrel" evidence="22">
    <location>
        <begin position="225"/>
        <end position="314"/>
    </location>
</feature>
<keyword evidence="8" id="KW-0067">ATP-binding</keyword>
<feature type="domain" description="RNA helicase aquarius N-terminal" evidence="21">
    <location>
        <begin position="94"/>
        <end position="167"/>
    </location>
</feature>
<evidence type="ECO:0000256" key="2">
    <source>
        <dbReference type="ARBA" id="ARBA00012552"/>
    </source>
</evidence>
<dbReference type="Pfam" id="PF13087">
    <property type="entry name" value="AAA_12"/>
    <property type="match status" value="1"/>
</dbReference>
<dbReference type="EC" id="3.6.4.13" evidence="2"/>
<keyword evidence="5" id="KW-0547">Nucleotide-binding</keyword>
<dbReference type="GO" id="GO:0003729">
    <property type="term" value="F:mRNA binding"/>
    <property type="evidence" value="ECO:0007669"/>
    <property type="project" value="TreeGrafter"/>
</dbReference>
<evidence type="ECO:0000256" key="1">
    <source>
        <dbReference type="ARBA" id="ARBA00004642"/>
    </source>
</evidence>
<dbReference type="FunFam" id="3.40.50.300:FF:000396">
    <property type="entry name" value="RNA helicase aquarius"/>
    <property type="match status" value="1"/>
</dbReference>
<name>A0A6H5I8J2_9HYME</name>
<keyword evidence="6" id="KW-0378">Hydrolase</keyword>
<dbReference type="InterPro" id="IPR048966">
    <property type="entry name" value="Aquarius_b-barrel"/>
</dbReference>
<dbReference type="Gene3D" id="3.40.50.300">
    <property type="entry name" value="P-loop containing nucleotide triphosphate hydrolases"/>
    <property type="match status" value="2"/>
</dbReference>
<evidence type="ECO:0000256" key="14">
    <source>
        <dbReference type="ARBA" id="ARBA00057313"/>
    </source>
</evidence>
<evidence type="ECO:0000256" key="5">
    <source>
        <dbReference type="ARBA" id="ARBA00022741"/>
    </source>
</evidence>
<feature type="domain" description="DNA2/NAM7 helicase-like C-terminal" evidence="20">
    <location>
        <begin position="491"/>
        <end position="681"/>
    </location>
</feature>
<sequence length="845" mass="96803">MRCQSSATCSVSLRTSHVSLCSSTNVNVKLGSMLVCRRNDKEQSIWTIPPSLQFCVLFSHKMFGLQHCGGSLRPSAKRRHQTIATSSIVPTIIAAFAKFPDLLSFALANVASVDTRDSLLKHFGALSQEKLQAIASYLNLVPSEERQSDENWFRFDLDFLKELLESRGRQRILWWLGAHGTTDHSIRRGRGGQAEHRREAAVAGTSRRLHQFERQKGDQIRVGEPQKARRTKYSHKLPFVPQVGLTTVRGCEVEGMLDSNGRVIEDGPEPRPLLPGDTRTYRVWLDSNQYRLDMDSASHGGDDVYESFNIIMRRKPKENNFKAVLETIRELMNTECVVPDWLHDIILGYGDPSVAQYSRGNNFEEDLEIAESCYRYIERIFTQLEEFRAFELLRSGLDRSKYLLVKEAKVIAMTCTHAALKRRELVDMGFKYDNILMEESAQILEIETFIPLLLQNPEDGYNRLKRWIMIGDHHQLPPVIKNMAFQKYSNMEQSLFTRFVRLGVPTVDLDGQGRARPSICHLYNWRYKKLGNLRHVEEGPEYQMANAGFLYDFQLINVEDFNGVGESEPSAYFYQNLAEAEYCVAVFMYMRLLGYPAEKISILTTYNGQKHLIRDVINIRCANNPLIGRPAKVTTVDKYQGQQNDYILLSLVKTRAVGHLRDPRRLIVAMSRARLGLYVFARVSLFKDCFELASAFKQLMRRPLNLAILPNETYPATRPNDQNPSDEPLIIQDMPHMAKFVYDFYLDKMNIKDIQQQPNQSINMEIDVKESNPDYFVSAHPGADDNDSDEDMEKPDIEQIDTELLQQAEEEAKNVEPRKETIIAPIENLVIEVVNESIGGDSDEE</sequence>
<evidence type="ECO:0000256" key="8">
    <source>
        <dbReference type="ARBA" id="ARBA00022840"/>
    </source>
</evidence>
<dbReference type="GO" id="GO:0005524">
    <property type="term" value="F:ATP binding"/>
    <property type="evidence" value="ECO:0007669"/>
    <property type="project" value="UniProtKB-KW"/>
</dbReference>
<dbReference type="CDD" id="cd17935">
    <property type="entry name" value="EEXXQc_AQR"/>
    <property type="match status" value="1"/>
</dbReference>
<reference evidence="23 24" key="1">
    <citation type="submission" date="2020-02" db="EMBL/GenBank/DDBJ databases">
        <authorList>
            <person name="Ferguson B K."/>
        </authorList>
    </citation>
    <scope>NUCLEOTIDE SEQUENCE [LARGE SCALE GENOMIC DNA]</scope>
</reference>
<evidence type="ECO:0000256" key="10">
    <source>
        <dbReference type="ARBA" id="ARBA00022990"/>
    </source>
</evidence>
<evidence type="ECO:0000313" key="24">
    <source>
        <dbReference type="Proteomes" id="UP000479190"/>
    </source>
</evidence>
<keyword evidence="3" id="KW-0507">mRNA processing</keyword>
<evidence type="ECO:0000259" key="20">
    <source>
        <dbReference type="Pfam" id="PF13087"/>
    </source>
</evidence>
<evidence type="ECO:0000256" key="6">
    <source>
        <dbReference type="ARBA" id="ARBA00022801"/>
    </source>
</evidence>
<dbReference type="InterPro" id="IPR045055">
    <property type="entry name" value="DNA2/NAM7-like"/>
</dbReference>
<evidence type="ECO:0000313" key="23">
    <source>
        <dbReference type="EMBL" id="CAB0031993.1"/>
    </source>
</evidence>
<evidence type="ECO:0000259" key="21">
    <source>
        <dbReference type="Pfam" id="PF16399"/>
    </source>
</evidence>
<evidence type="ECO:0000256" key="3">
    <source>
        <dbReference type="ARBA" id="ARBA00022664"/>
    </source>
</evidence>
<dbReference type="Pfam" id="PF13086">
    <property type="entry name" value="AAA_11"/>
    <property type="match status" value="1"/>
</dbReference>
<dbReference type="GO" id="GO:0003724">
    <property type="term" value="F:RNA helicase activity"/>
    <property type="evidence" value="ECO:0007669"/>
    <property type="project" value="UniProtKB-EC"/>
</dbReference>
<evidence type="ECO:0000256" key="12">
    <source>
        <dbReference type="ARBA" id="ARBA00023242"/>
    </source>
</evidence>
<keyword evidence="12" id="KW-0539">Nucleus</keyword>
<accession>A0A6H5I8J2</accession>
<comment type="similarity">
    <text evidence="15">Belongs to the CWF11 family.</text>
</comment>
<evidence type="ECO:0000256" key="16">
    <source>
        <dbReference type="ARBA" id="ARBA00063921"/>
    </source>
</evidence>
<gene>
    <name evidence="23" type="ORF">TBRA_LOCUS3947</name>
</gene>
<evidence type="ECO:0000256" key="7">
    <source>
        <dbReference type="ARBA" id="ARBA00022806"/>
    </source>
</evidence>
<keyword evidence="10" id="KW-0007">Acetylation</keyword>
<evidence type="ECO:0000259" key="19">
    <source>
        <dbReference type="Pfam" id="PF13086"/>
    </source>
</evidence>
<dbReference type="Proteomes" id="UP000479190">
    <property type="component" value="Unassembled WGS sequence"/>
</dbReference>
<dbReference type="GO" id="GO:0006397">
    <property type="term" value="P:mRNA processing"/>
    <property type="evidence" value="ECO:0007669"/>
    <property type="project" value="UniProtKB-KW"/>
</dbReference>
<evidence type="ECO:0000256" key="18">
    <source>
        <dbReference type="ARBA" id="ARBA00083796"/>
    </source>
</evidence>
<keyword evidence="24" id="KW-1185">Reference proteome</keyword>
<dbReference type="GO" id="GO:0005654">
    <property type="term" value="C:nucleoplasm"/>
    <property type="evidence" value="ECO:0007669"/>
    <property type="project" value="UniProtKB-SubCell"/>
</dbReference>
<dbReference type="EMBL" id="CADCXV010000661">
    <property type="protein sequence ID" value="CAB0031993.1"/>
    <property type="molecule type" value="Genomic_DNA"/>
</dbReference>
<dbReference type="GO" id="GO:0071013">
    <property type="term" value="C:catalytic step 2 spliceosome"/>
    <property type="evidence" value="ECO:0007669"/>
    <property type="project" value="TreeGrafter"/>
</dbReference>
<dbReference type="PANTHER" id="PTHR10887:SF5">
    <property type="entry name" value="RNA HELICASE AQUARIUS"/>
    <property type="match status" value="1"/>
</dbReference>
<dbReference type="PANTHER" id="PTHR10887">
    <property type="entry name" value="DNA2/NAM7 HELICASE FAMILY"/>
    <property type="match status" value="1"/>
</dbReference>
<comment type="subcellular location">
    <subcellularLocation>
        <location evidence="1">Nucleus</location>
        <location evidence="1">Nucleoplasm</location>
    </subcellularLocation>
</comment>
<dbReference type="InterPro" id="IPR032174">
    <property type="entry name" value="Aquarius_N"/>
</dbReference>
<evidence type="ECO:0000256" key="4">
    <source>
        <dbReference type="ARBA" id="ARBA00022728"/>
    </source>
</evidence>
<dbReference type="InterPro" id="IPR041677">
    <property type="entry name" value="DNA2/NAM7_AAA_11"/>
</dbReference>
<evidence type="ECO:0000256" key="15">
    <source>
        <dbReference type="ARBA" id="ARBA00061244"/>
    </source>
</evidence>
<dbReference type="AlphaFoldDB" id="A0A6H5I8J2"/>
<evidence type="ECO:0000256" key="11">
    <source>
        <dbReference type="ARBA" id="ARBA00023187"/>
    </source>
</evidence>
<proteinExistence type="inferred from homology"/>
<dbReference type="InterPro" id="IPR027417">
    <property type="entry name" value="P-loop_NTPase"/>
</dbReference>
<comment type="subunit">
    <text evidence="16">Identified in the spliceosome C complex. Component of the XAB2 complex, a multimeric protein complex composed of XAB2, PRPF19, AQR, ZNF830, ISY1, and PPIE. Identified in a pentameric intron-binding (IB) complex composed of AQR, XAB2, ISY1, ZNF830 and PPIE that is incorporated into the spliceosome as a preassembled complex. The IB complex does not contain PRPF19. Within the spliceosome, interacts with SNRPA1, SF3B1, SF3B3, SF3A1 and SF3A2.</text>
</comment>
<dbReference type="Pfam" id="PF16399">
    <property type="entry name" value="Aquarius_N_1st"/>
    <property type="match status" value="1"/>
</dbReference>
<feature type="domain" description="DNA2/NAM7 helicase helicase" evidence="19">
    <location>
        <begin position="381"/>
        <end position="482"/>
    </location>
</feature>
<dbReference type="FunFam" id="3.40.50.300:FF:003210">
    <property type="entry name" value="RNA helicase aquarius"/>
    <property type="match status" value="1"/>
</dbReference>
<keyword evidence="11" id="KW-0508">mRNA splicing</keyword>
<organism evidence="23 24">
    <name type="scientific">Trichogramma brassicae</name>
    <dbReference type="NCBI Taxonomy" id="86971"/>
    <lineage>
        <taxon>Eukaryota</taxon>
        <taxon>Metazoa</taxon>
        <taxon>Ecdysozoa</taxon>
        <taxon>Arthropoda</taxon>
        <taxon>Hexapoda</taxon>
        <taxon>Insecta</taxon>
        <taxon>Pterygota</taxon>
        <taxon>Neoptera</taxon>
        <taxon>Endopterygota</taxon>
        <taxon>Hymenoptera</taxon>
        <taxon>Apocrita</taxon>
        <taxon>Proctotrupomorpha</taxon>
        <taxon>Chalcidoidea</taxon>
        <taxon>Trichogrammatidae</taxon>
        <taxon>Trichogramma</taxon>
    </lineage>
</organism>
<evidence type="ECO:0000256" key="13">
    <source>
        <dbReference type="ARBA" id="ARBA00047984"/>
    </source>
</evidence>
<dbReference type="InterPro" id="IPR047187">
    <property type="entry name" value="SF1_C_Upf1"/>
</dbReference>
<dbReference type="OrthoDB" id="1879at2759"/>
<keyword evidence="9" id="KW-0694">RNA-binding</keyword>
<keyword evidence="4" id="KW-0747">Spliceosome</keyword>
<dbReference type="Pfam" id="PF21143">
    <property type="entry name" value="Aquarius_N_2nd"/>
    <property type="match status" value="1"/>
</dbReference>
<comment type="catalytic activity">
    <reaction evidence="13">
        <text>ATP + H2O = ADP + phosphate + H(+)</text>
        <dbReference type="Rhea" id="RHEA:13065"/>
        <dbReference type="ChEBI" id="CHEBI:15377"/>
        <dbReference type="ChEBI" id="CHEBI:15378"/>
        <dbReference type="ChEBI" id="CHEBI:30616"/>
        <dbReference type="ChEBI" id="CHEBI:43474"/>
        <dbReference type="ChEBI" id="CHEBI:456216"/>
        <dbReference type="EC" id="3.6.4.13"/>
    </reaction>
</comment>
<dbReference type="GO" id="GO:0008380">
    <property type="term" value="P:RNA splicing"/>
    <property type="evidence" value="ECO:0007669"/>
    <property type="project" value="UniProtKB-KW"/>
</dbReference>
<dbReference type="GO" id="GO:0016787">
    <property type="term" value="F:hydrolase activity"/>
    <property type="evidence" value="ECO:0007669"/>
    <property type="project" value="UniProtKB-KW"/>
</dbReference>